<feature type="domain" description="Zn(2)-C6 fungal-type" evidence="7">
    <location>
        <begin position="37"/>
        <end position="67"/>
    </location>
</feature>
<dbReference type="RefSeq" id="XP_031868647.1">
    <property type="nucleotide sequence ID" value="XM_032015226.1"/>
</dbReference>
<evidence type="ECO:0000259" key="7">
    <source>
        <dbReference type="PROSITE" id="PS50048"/>
    </source>
</evidence>
<comment type="subcellular location">
    <subcellularLocation>
        <location evidence="1">Nucleus</location>
    </subcellularLocation>
</comment>
<evidence type="ECO:0000256" key="1">
    <source>
        <dbReference type="ARBA" id="ARBA00004123"/>
    </source>
</evidence>
<dbReference type="GO" id="GO:0003677">
    <property type="term" value="F:DNA binding"/>
    <property type="evidence" value="ECO:0007669"/>
    <property type="project" value="InterPro"/>
</dbReference>
<dbReference type="PANTHER" id="PTHR47338:SF23">
    <property type="entry name" value="ZN(II)2CYS6 TRANSCRIPTION FACTOR (EUROFUNG)"/>
    <property type="match status" value="1"/>
</dbReference>
<keyword evidence="2" id="KW-0479">Metal-binding</keyword>
<dbReference type="Pfam" id="PF04082">
    <property type="entry name" value="Fungal_trans"/>
    <property type="match status" value="1"/>
</dbReference>
<dbReference type="AlphaFoldDB" id="A0A370TKE2"/>
<dbReference type="InterPro" id="IPR050815">
    <property type="entry name" value="TF_fung"/>
</dbReference>
<evidence type="ECO:0000256" key="4">
    <source>
        <dbReference type="ARBA" id="ARBA00023163"/>
    </source>
</evidence>
<dbReference type="Proteomes" id="UP000254866">
    <property type="component" value="Unassembled WGS sequence"/>
</dbReference>
<feature type="compositionally biased region" description="Polar residues" evidence="6">
    <location>
        <begin position="172"/>
        <end position="181"/>
    </location>
</feature>
<gene>
    <name evidence="8" type="ORF">BP5553_06603</name>
</gene>
<dbReference type="InterPro" id="IPR001138">
    <property type="entry name" value="Zn2Cys6_DnaBD"/>
</dbReference>
<evidence type="ECO:0000313" key="9">
    <source>
        <dbReference type="Proteomes" id="UP000254866"/>
    </source>
</evidence>
<name>A0A370TKE2_9HELO</name>
<reference evidence="8 9" key="1">
    <citation type="journal article" date="2018" name="IMA Fungus">
        <title>IMA Genome-F 9: Draft genome sequence of Annulohypoxylon stygium, Aspergillus mulundensis, Berkeleyomyces basicola (syn. Thielaviopsis basicola), Ceratocystis smalleyi, two Cercospora beticola strains, Coleophoma cylindrospora, Fusarium fracticaudum, Phialophora cf. hyalina, and Morchella septimelata.</title>
        <authorList>
            <person name="Wingfield B.D."/>
            <person name="Bills G.F."/>
            <person name="Dong Y."/>
            <person name="Huang W."/>
            <person name="Nel W.J."/>
            <person name="Swalarsk-Parry B.S."/>
            <person name="Vaghefi N."/>
            <person name="Wilken P.M."/>
            <person name="An Z."/>
            <person name="de Beer Z.W."/>
            <person name="De Vos L."/>
            <person name="Chen L."/>
            <person name="Duong T.A."/>
            <person name="Gao Y."/>
            <person name="Hammerbacher A."/>
            <person name="Kikkert J.R."/>
            <person name="Li Y."/>
            <person name="Li H."/>
            <person name="Li K."/>
            <person name="Li Q."/>
            <person name="Liu X."/>
            <person name="Ma X."/>
            <person name="Naidoo K."/>
            <person name="Pethybridge S.J."/>
            <person name="Sun J."/>
            <person name="Steenkamp E.T."/>
            <person name="van der Nest M.A."/>
            <person name="van Wyk S."/>
            <person name="Wingfield M.J."/>
            <person name="Xiong C."/>
            <person name="Yue Q."/>
            <person name="Zhang X."/>
        </authorList>
    </citation>
    <scope>NUCLEOTIDE SEQUENCE [LARGE SCALE GENOMIC DNA]</scope>
    <source>
        <strain evidence="8 9">BP 5553</strain>
    </source>
</reference>
<feature type="region of interest" description="Disordered" evidence="6">
    <location>
        <begin position="172"/>
        <end position="207"/>
    </location>
</feature>
<dbReference type="GO" id="GO:0006351">
    <property type="term" value="P:DNA-templated transcription"/>
    <property type="evidence" value="ECO:0007669"/>
    <property type="project" value="InterPro"/>
</dbReference>
<dbReference type="PANTHER" id="PTHR47338">
    <property type="entry name" value="ZN(II)2CYS6 TRANSCRIPTION FACTOR (EUROFUNG)-RELATED"/>
    <property type="match status" value="1"/>
</dbReference>
<protein>
    <recommendedName>
        <fullName evidence="7">Zn(2)-C6 fungal-type domain-containing protein</fullName>
    </recommendedName>
</protein>
<sequence length="826" mass="92375">MPEQDHQDQGSDDEMSSSSRRPGQEDNGAEPSAGRIACNGCRKAKLRCSRDRPTCSHCRKNGTSSSFFFVFFFPKLSCIDFCTYIDIRLMGNVSGHECVYDSKRTKPGVKAGAIESIYKRLDAIERSLSEQAMASPGIRGECAKIGEDTSDGAADNIISLLARELPKLVKKSNSSLDNAQDATPPPRKRRCIENQPSHQDDHPPLPSPELIETLVNTYFSHIHPWIPMFNQDRFRQRLDDLVELQKLAIIVQVISITVAKYLPDSEAFSGRSHSSWPAERVRRWAVTTAMESLSIEGLQALIILVFNDIGSGHVERAWSIVASLSRTVEYCQLTMEHDAGDRQPLCRPFLYLEPAKDWADAEERRRVFWNVFILDRFCSITMGWNTSLTSIDVHQRLPCDGILWRKQEAVLTPYLGVWDKSMLRSGNRVGARSHYPDVDKRSPEAGCWNPSTVAYSGSQADMSNVGAFAYCVEAVESMSRVTSVFLHQRIDPNDPKEVDTWLARFRELDIRLAHWKMMLPQKWSSNAPRLSARMDPNLTLAHVTHNASTILLHQLIAYPPHTWPFRKRLPSAWSAETCCLAGVEISNITQQYLKTTESMLPVTSPFAFCVFMAAKMMIVHWRHDSANQLLDAFWTLKESLEEMASRWIGATSETIMVHPPLAAKYAAKLDDIYGRCLRDSNFQIDATDFTCEIDHLDTTSTENHNFSTFAPVHHRPTPTYSSGHESEAGGSQWDGGQAALPGKLPFASLNTPSTLGRPAASSSSAQVGTTEGSRFYLDNDAMFTPSGVGEMGGAITQAVDEYFMNLDRVIAFDDGSLFTADMESGW</sequence>
<dbReference type="CDD" id="cd00067">
    <property type="entry name" value="GAL4"/>
    <property type="match status" value="1"/>
</dbReference>
<dbReference type="SMART" id="SM00906">
    <property type="entry name" value="Fungal_trans"/>
    <property type="match status" value="1"/>
</dbReference>
<dbReference type="InterPro" id="IPR036864">
    <property type="entry name" value="Zn2-C6_fun-type_DNA-bd_sf"/>
</dbReference>
<evidence type="ECO:0000256" key="2">
    <source>
        <dbReference type="ARBA" id="ARBA00022723"/>
    </source>
</evidence>
<dbReference type="SUPFAM" id="SSF57701">
    <property type="entry name" value="Zn2/Cys6 DNA-binding domain"/>
    <property type="match status" value="1"/>
</dbReference>
<keyword evidence="9" id="KW-1185">Reference proteome</keyword>
<dbReference type="Pfam" id="PF00172">
    <property type="entry name" value="Zn_clus"/>
    <property type="match status" value="1"/>
</dbReference>
<proteinExistence type="predicted"/>
<feature type="region of interest" description="Disordered" evidence="6">
    <location>
        <begin position="707"/>
        <end position="737"/>
    </location>
</feature>
<evidence type="ECO:0000256" key="6">
    <source>
        <dbReference type="SAM" id="MobiDB-lite"/>
    </source>
</evidence>
<dbReference type="GO" id="GO:0008270">
    <property type="term" value="F:zinc ion binding"/>
    <property type="evidence" value="ECO:0007669"/>
    <property type="project" value="InterPro"/>
</dbReference>
<dbReference type="PROSITE" id="PS50048">
    <property type="entry name" value="ZN2_CY6_FUNGAL_2"/>
    <property type="match status" value="1"/>
</dbReference>
<comment type="caution">
    <text evidence="8">The sequence shown here is derived from an EMBL/GenBank/DDBJ whole genome shotgun (WGS) entry which is preliminary data.</text>
</comment>
<evidence type="ECO:0000256" key="3">
    <source>
        <dbReference type="ARBA" id="ARBA00023015"/>
    </source>
</evidence>
<organism evidence="8 9">
    <name type="scientific">Venustampulla echinocandica</name>
    <dbReference type="NCBI Taxonomy" id="2656787"/>
    <lineage>
        <taxon>Eukaryota</taxon>
        <taxon>Fungi</taxon>
        <taxon>Dikarya</taxon>
        <taxon>Ascomycota</taxon>
        <taxon>Pezizomycotina</taxon>
        <taxon>Leotiomycetes</taxon>
        <taxon>Helotiales</taxon>
        <taxon>Pleuroascaceae</taxon>
        <taxon>Venustampulla</taxon>
    </lineage>
</organism>
<feature type="region of interest" description="Disordered" evidence="6">
    <location>
        <begin position="1"/>
        <end position="32"/>
    </location>
</feature>
<dbReference type="EMBL" id="NPIC01000005">
    <property type="protein sequence ID" value="RDL35991.1"/>
    <property type="molecule type" value="Genomic_DNA"/>
</dbReference>
<evidence type="ECO:0000256" key="5">
    <source>
        <dbReference type="ARBA" id="ARBA00023242"/>
    </source>
</evidence>
<evidence type="ECO:0000313" key="8">
    <source>
        <dbReference type="EMBL" id="RDL35991.1"/>
    </source>
</evidence>
<dbReference type="CDD" id="cd12148">
    <property type="entry name" value="fungal_TF_MHR"/>
    <property type="match status" value="1"/>
</dbReference>
<dbReference type="STRING" id="2656787.A0A370TKE2"/>
<accession>A0A370TKE2</accession>
<dbReference type="GO" id="GO:0005634">
    <property type="term" value="C:nucleus"/>
    <property type="evidence" value="ECO:0007669"/>
    <property type="project" value="UniProtKB-SubCell"/>
</dbReference>
<dbReference type="GO" id="GO:0000981">
    <property type="term" value="F:DNA-binding transcription factor activity, RNA polymerase II-specific"/>
    <property type="evidence" value="ECO:0007669"/>
    <property type="project" value="InterPro"/>
</dbReference>
<dbReference type="InterPro" id="IPR007219">
    <property type="entry name" value="XnlR_reg_dom"/>
</dbReference>
<keyword evidence="4" id="KW-0804">Transcription</keyword>
<dbReference type="GeneID" id="43599452"/>
<keyword evidence="3" id="KW-0805">Transcription regulation</keyword>
<dbReference type="Gene3D" id="4.10.240.10">
    <property type="entry name" value="Zn(2)-C6 fungal-type DNA-binding domain"/>
    <property type="match status" value="1"/>
</dbReference>
<keyword evidence="5" id="KW-0539">Nucleus</keyword>
<dbReference type="OrthoDB" id="4456959at2759"/>